<keyword evidence="1" id="KW-0132">Cell division</keyword>
<dbReference type="Gene3D" id="3.10.28.10">
    <property type="entry name" value="Homing endonucleases"/>
    <property type="match status" value="1"/>
</dbReference>
<organism evidence="6 7">
    <name type="scientific">Petrotoga mobilis (strain DSM 10674 / SJ95)</name>
    <dbReference type="NCBI Taxonomy" id="403833"/>
    <lineage>
        <taxon>Bacteria</taxon>
        <taxon>Thermotogati</taxon>
        <taxon>Thermotogota</taxon>
        <taxon>Thermotogae</taxon>
        <taxon>Petrotogales</taxon>
        <taxon>Petrotogaceae</taxon>
        <taxon>Petrotoga</taxon>
    </lineage>
</organism>
<dbReference type="GO" id="GO:0051301">
    <property type="term" value="P:cell division"/>
    <property type="evidence" value="ECO:0007669"/>
    <property type="project" value="UniProtKB-KW"/>
</dbReference>
<dbReference type="PANTHER" id="PTHR37307:SF1">
    <property type="entry name" value="CELL DIVISION PROTEIN WHIA-RELATED"/>
    <property type="match status" value="1"/>
</dbReference>
<evidence type="ECO:0000259" key="4">
    <source>
        <dbReference type="Pfam" id="PF02650"/>
    </source>
</evidence>
<dbReference type="InterPro" id="IPR023054">
    <property type="entry name" value="Sporulation_regulator_WhiA_C"/>
</dbReference>
<keyword evidence="3" id="KW-0131">Cell cycle</keyword>
<dbReference type="STRING" id="403833.Pmob_0156"/>
<dbReference type="AlphaFoldDB" id="A9BFB8"/>
<dbReference type="InterPro" id="IPR003802">
    <property type="entry name" value="Sporulation_regulator_WhiA"/>
</dbReference>
<keyword evidence="7" id="KW-1185">Reference proteome</keyword>
<dbReference type="InterPro" id="IPR027434">
    <property type="entry name" value="Homing_endonucl"/>
</dbReference>
<accession>A9BFB8</accession>
<dbReference type="Pfam" id="PF14527">
    <property type="entry name" value="LAGLIDADG_WhiA"/>
    <property type="match status" value="1"/>
</dbReference>
<gene>
    <name evidence="6" type="ordered locus">Pmob_0156</name>
</gene>
<evidence type="ECO:0000256" key="3">
    <source>
        <dbReference type="ARBA" id="ARBA00023306"/>
    </source>
</evidence>
<evidence type="ECO:0000313" key="7">
    <source>
        <dbReference type="Proteomes" id="UP000000789"/>
    </source>
</evidence>
<dbReference type="SUPFAM" id="SSF55608">
    <property type="entry name" value="Homing endonucleases"/>
    <property type="match status" value="1"/>
</dbReference>
<dbReference type="NCBIfam" id="TIGR00647">
    <property type="entry name" value="DNA_bind_WhiA"/>
    <property type="match status" value="1"/>
</dbReference>
<evidence type="ECO:0000256" key="1">
    <source>
        <dbReference type="ARBA" id="ARBA00022618"/>
    </source>
</evidence>
<protein>
    <submittedName>
        <fullName evidence="6">Uncharacterized protein</fullName>
    </submittedName>
</protein>
<reference evidence="6" key="1">
    <citation type="submission" date="2007-11" db="EMBL/GenBank/DDBJ databases">
        <title>Complete sequence of Petroga mobilis SJ95.</title>
        <authorList>
            <consortium name="US DOE Joint Genome Institute"/>
            <person name="Copeland A."/>
            <person name="Lucas S."/>
            <person name="Lapidus A."/>
            <person name="Barry K."/>
            <person name="Glavina del Rio T."/>
            <person name="Dalin E."/>
            <person name="Tice H."/>
            <person name="Pitluck S."/>
            <person name="Meincke L."/>
            <person name="Brettin T."/>
            <person name="Bruce D."/>
            <person name="Detter J.C."/>
            <person name="Han C."/>
            <person name="Kuske C.R."/>
            <person name="Schmutz J."/>
            <person name="Larimer F."/>
            <person name="Land M."/>
            <person name="Hauser L."/>
            <person name="Kyrpides N."/>
            <person name="Mikhailova N."/>
            <person name="Noll K."/>
            <person name="Richardson P."/>
        </authorList>
    </citation>
    <scope>NUCLEOTIDE SEQUENCE [LARGE SCALE GENOMIC DNA]</scope>
    <source>
        <strain evidence="6">SJ95</strain>
    </source>
</reference>
<dbReference type="Proteomes" id="UP000000789">
    <property type="component" value="Chromosome"/>
</dbReference>
<dbReference type="EMBL" id="CP000879">
    <property type="protein sequence ID" value="ABX30903.1"/>
    <property type="molecule type" value="Genomic_DNA"/>
</dbReference>
<dbReference type="Pfam" id="PF02650">
    <property type="entry name" value="HTH_WhiA"/>
    <property type="match status" value="1"/>
</dbReference>
<dbReference type="eggNOG" id="COG1481">
    <property type="taxonomic scope" value="Bacteria"/>
</dbReference>
<dbReference type="PANTHER" id="PTHR37307">
    <property type="entry name" value="CELL DIVISION PROTEIN WHIA-RELATED"/>
    <property type="match status" value="1"/>
</dbReference>
<dbReference type="InterPro" id="IPR039518">
    <property type="entry name" value="WhiA_LAGLIDADG_dom"/>
</dbReference>
<name>A9BFB8_PETMO</name>
<dbReference type="KEGG" id="pmo:Pmob_0156"/>
<dbReference type="RefSeq" id="WP_012208010.1">
    <property type="nucleotide sequence ID" value="NC_010003.1"/>
</dbReference>
<dbReference type="HOGENOM" id="CLU_053282_0_1_0"/>
<evidence type="ECO:0000259" key="5">
    <source>
        <dbReference type="Pfam" id="PF14527"/>
    </source>
</evidence>
<sequence length="306" mass="34985">MRSMNSFSEALKLSLVNSDYIFPEAEFYGFFIGKGEIIEKETEKLIKISITSLNSFKRLYKLCKFSFTEKFEVKFNNEKRLNLGGTGSIFLNYQTIYKILKKNNLYLNETKFSPPLKKDPVIFGSFIKGLLLSCGSISVKESYHLEFNLKTNNVFKEDLVRTFKNLLGVNARFLNRSKGSKVYIKSRDDILNILELLNAKEKVKELSELMDIRDLRSNVTRTINLISANSSKTARSSIKQINDIQIIQESIGIDSLPNDLKQIAAFRLENEDASLSNMAESLSMKKSTLYNKLKKISKIAESLKNT</sequence>
<dbReference type="OrthoDB" id="401278at2"/>
<keyword evidence="2" id="KW-0238">DNA-binding</keyword>
<evidence type="ECO:0000256" key="2">
    <source>
        <dbReference type="ARBA" id="ARBA00023125"/>
    </source>
</evidence>
<dbReference type="GO" id="GO:0003677">
    <property type="term" value="F:DNA binding"/>
    <property type="evidence" value="ECO:0007669"/>
    <property type="project" value="UniProtKB-KW"/>
</dbReference>
<feature type="domain" description="Sporulation regulator WhiA C-terminal" evidence="4">
    <location>
        <begin position="219"/>
        <end position="300"/>
    </location>
</feature>
<dbReference type="GO" id="GO:0043937">
    <property type="term" value="P:regulation of sporulation"/>
    <property type="evidence" value="ECO:0007669"/>
    <property type="project" value="InterPro"/>
</dbReference>
<proteinExistence type="predicted"/>
<evidence type="ECO:0000313" key="6">
    <source>
        <dbReference type="EMBL" id="ABX30903.1"/>
    </source>
</evidence>
<feature type="domain" description="WhiA LAGLIDADG-like" evidence="5">
    <location>
        <begin position="124"/>
        <end position="215"/>
    </location>
</feature>